<evidence type="ECO:0000313" key="3">
    <source>
        <dbReference type="EMBL" id="KAJ3479956.1"/>
    </source>
</evidence>
<dbReference type="Proteomes" id="UP001212997">
    <property type="component" value="Unassembled WGS sequence"/>
</dbReference>
<proteinExistence type="predicted"/>
<reference evidence="3" key="1">
    <citation type="submission" date="2022-07" db="EMBL/GenBank/DDBJ databases">
        <title>Genome Sequence of Physisporinus lineatus.</title>
        <authorList>
            <person name="Buettner E."/>
        </authorList>
    </citation>
    <scope>NUCLEOTIDE SEQUENCE</scope>
    <source>
        <strain evidence="3">VT162</strain>
    </source>
</reference>
<evidence type="ECO:0000256" key="1">
    <source>
        <dbReference type="SAM" id="Phobius"/>
    </source>
</evidence>
<accession>A0AAD5UWW3</accession>
<feature type="transmembrane region" description="Helical" evidence="1">
    <location>
        <begin position="122"/>
        <end position="142"/>
    </location>
</feature>
<dbReference type="Pfam" id="PF20151">
    <property type="entry name" value="DUF6533"/>
    <property type="match status" value="1"/>
</dbReference>
<sequence>MPDNSRTFDLSQYLQRVHKISYSSPVIPTFLIYDHLIFIDDEVNLIWRSNGKLGKVFYLVARYGPYADLLQNSLRSVPSLISQHWCEQTYVSLAWFSFIAIAFTEVILLLRTWVLWNRDLRIGVPLLMFMGACFGVCTYFMARSLASPTYMDPEIFLMISRCPPPEGNKLLFMNYVILALLETVVFVLTMVAGFVHYRHGFELEGSLIQSLLRDGILYYSILLGTITTTIFLATDSNYILKALSIANLVAFLYTPLEFAHMFAEYVLYSLRY</sequence>
<evidence type="ECO:0000313" key="4">
    <source>
        <dbReference type="Proteomes" id="UP001212997"/>
    </source>
</evidence>
<gene>
    <name evidence="3" type="ORF">NLI96_g8701</name>
</gene>
<feature type="transmembrane region" description="Helical" evidence="1">
    <location>
        <begin position="216"/>
        <end position="233"/>
    </location>
</feature>
<dbReference type="EMBL" id="JANAWD010000405">
    <property type="protein sequence ID" value="KAJ3479956.1"/>
    <property type="molecule type" value="Genomic_DNA"/>
</dbReference>
<dbReference type="AlphaFoldDB" id="A0AAD5UWW3"/>
<keyword evidence="1" id="KW-0472">Membrane</keyword>
<keyword evidence="1" id="KW-1133">Transmembrane helix</keyword>
<keyword evidence="1" id="KW-0812">Transmembrane</keyword>
<feature type="transmembrane region" description="Helical" evidence="1">
    <location>
        <begin position="90"/>
        <end position="110"/>
    </location>
</feature>
<comment type="caution">
    <text evidence="3">The sequence shown here is derived from an EMBL/GenBank/DDBJ whole genome shotgun (WGS) entry which is preliminary data.</text>
</comment>
<feature type="domain" description="DUF6533" evidence="2">
    <location>
        <begin position="29"/>
        <end position="65"/>
    </location>
</feature>
<evidence type="ECO:0000259" key="2">
    <source>
        <dbReference type="Pfam" id="PF20151"/>
    </source>
</evidence>
<dbReference type="InterPro" id="IPR045340">
    <property type="entry name" value="DUF6533"/>
</dbReference>
<feature type="transmembrane region" description="Helical" evidence="1">
    <location>
        <begin position="245"/>
        <end position="268"/>
    </location>
</feature>
<organism evidence="3 4">
    <name type="scientific">Meripilus lineatus</name>
    <dbReference type="NCBI Taxonomy" id="2056292"/>
    <lineage>
        <taxon>Eukaryota</taxon>
        <taxon>Fungi</taxon>
        <taxon>Dikarya</taxon>
        <taxon>Basidiomycota</taxon>
        <taxon>Agaricomycotina</taxon>
        <taxon>Agaricomycetes</taxon>
        <taxon>Polyporales</taxon>
        <taxon>Meripilaceae</taxon>
        <taxon>Meripilus</taxon>
    </lineage>
</organism>
<keyword evidence="4" id="KW-1185">Reference proteome</keyword>
<name>A0AAD5UWW3_9APHY</name>
<protein>
    <recommendedName>
        <fullName evidence="2">DUF6533 domain-containing protein</fullName>
    </recommendedName>
</protein>
<feature type="transmembrane region" description="Helical" evidence="1">
    <location>
        <begin position="172"/>
        <end position="195"/>
    </location>
</feature>